<proteinExistence type="predicted"/>
<reference evidence="1 2" key="1">
    <citation type="submission" date="2020-08" db="EMBL/GenBank/DDBJ databases">
        <title>Genomic Encyclopedia of Type Strains, Phase IV (KMG-IV): sequencing the most valuable type-strain genomes for metagenomic binning, comparative biology and taxonomic classification.</title>
        <authorList>
            <person name="Goeker M."/>
        </authorList>
    </citation>
    <scope>NUCLEOTIDE SEQUENCE [LARGE SCALE GENOMIC DNA]</scope>
    <source>
        <strain evidence="1 2">DSM 23240</strain>
    </source>
</reference>
<dbReference type="Proteomes" id="UP000571084">
    <property type="component" value="Unassembled WGS sequence"/>
</dbReference>
<keyword evidence="2" id="KW-1185">Reference proteome</keyword>
<accession>A0A840RUM8</accession>
<evidence type="ECO:0000313" key="2">
    <source>
        <dbReference type="Proteomes" id="UP000571084"/>
    </source>
</evidence>
<organism evidence="1 2">
    <name type="scientific">Glaciimonas immobilis</name>
    <dbReference type="NCBI Taxonomy" id="728004"/>
    <lineage>
        <taxon>Bacteria</taxon>
        <taxon>Pseudomonadati</taxon>
        <taxon>Pseudomonadota</taxon>
        <taxon>Betaproteobacteria</taxon>
        <taxon>Burkholderiales</taxon>
        <taxon>Oxalobacteraceae</taxon>
        <taxon>Glaciimonas</taxon>
    </lineage>
</organism>
<comment type="caution">
    <text evidence="1">The sequence shown here is derived from an EMBL/GenBank/DDBJ whole genome shotgun (WGS) entry which is preliminary data.</text>
</comment>
<dbReference type="AlphaFoldDB" id="A0A840RUM8"/>
<gene>
    <name evidence="1" type="ORF">HNR39_002438</name>
</gene>
<dbReference type="EMBL" id="JACHHQ010000005">
    <property type="protein sequence ID" value="MBB5200596.1"/>
    <property type="molecule type" value="Genomic_DNA"/>
</dbReference>
<evidence type="ECO:0000313" key="1">
    <source>
        <dbReference type="EMBL" id="MBB5200596.1"/>
    </source>
</evidence>
<protein>
    <submittedName>
        <fullName evidence="1">Uncharacterized protein</fullName>
    </submittedName>
</protein>
<name>A0A840RUM8_9BURK</name>
<sequence>MRILAFLQGWPRSALPSLNKVNILVLQQSGSLFAAWKIVRYAPGIHIDDNCYGDLKLVKFAVNAIVMMRRNKCRPFAVIIVIGKYHVNIDH</sequence>